<name>A0AA39HQ25_9BILA</name>
<feature type="coiled-coil region" evidence="4">
    <location>
        <begin position="285"/>
        <end position="340"/>
    </location>
</feature>
<dbReference type="PANTHER" id="PTHR24103">
    <property type="entry name" value="E3 UBIQUITIN-PROTEIN LIGASE TRIM"/>
    <property type="match status" value="1"/>
</dbReference>
<accession>A0AA39HQ25</accession>
<dbReference type="InterPro" id="IPR013083">
    <property type="entry name" value="Znf_RING/FYVE/PHD"/>
</dbReference>
<organism evidence="7 8">
    <name type="scientific">Steinernema hermaphroditum</name>
    <dbReference type="NCBI Taxonomy" id="289476"/>
    <lineage>
        <taxon>Eukaryota</taxon>
        <taxon>Metazoa</taxon>
        <taxon>Ecdysozoa</taxon>
        <taxon>Nematoda</taxon>
        <taxon>Chromadorea</taxon>
        <taxon>Rhabditida</taxon>
        <taxon>Tylenchina</taxon>
        <taxon>Panagrolaimomorpha</taxon>
        <taxon>Strongyloidoidea</taxon>
        <taxon>Steinernematidae</taxon>
        <taxon>Steinernema</taxon>
    </lineage>
</organism>
<feature type="domain" description="RING-type" evidence="6">
    <location>
        <begin position="131"/>
        <end position="172"/>
    </location>
</feature>
<evidence type="ECO:0000256" key="1">
    <source>
        <dbReference type="ARBA" id="ARBA00022771"/>
    </source>
</evidence>
<evidence type="ECO:0000256" key="4">
    <source>
        <dbReference type="SAM" id="Coils"/>
    </source>
</evidence>
<dbReference type="EMBL" id="JAUCMV010000003">
    <property type="protein sequence ID" value="KAK0408774.1"/>
    <property type="molecule type" value="Genomic_DNA"/>
</dbReference>
<keyword evidence="8" id="KW-1185">Reference proteome</keyword>
<keyword evidence="4" id="KW-0175">Coiled coil</keyword>
<evidence type="ECO:0000313" key="8">
    <source>
        <dbReference type="Proteomes" id="UP001175271"/>
    </source>
</evidence>
<reference evidence="7" key="1">
    <citation type="submission" date="2023-06" db="EMBL/GenBank/DDBJ databases">
        <title>Genomic analysis of the entomopathogenic nematode Steinernema hermaphroditum.</title>
        <authorList>
            <person name="Schwarz E.M."/>
            <person name="Heppert J.K."/>
            <person name="Baniya A."/>
            <person name="Schwartz H.T."/>
            <person name="Tan C.-H."/>
            <person name="Antoshechkin I."/>
            <person name="Sternberg P.W."/>
            <person name="Goodrich-Blair H."/>
            <person name="Dillman A.R."/>
        </authorList>
    </citation>
    <scope>NUCLEOTIDE SEQUENCE</scope>
    <source>
        <strain evidence="7">PS9179</strain>
        <tissue evidence="7">Whole animal</tissue>
    </source>
</reference>
<dbReference type="Gene3D" id="3.30.40.10">
    <property type="entry name" value="Zinc/RING finger domain, C3HC4 (zinc finger)"/>
    <property type="match status" value="1"/>
</dbReference>
<comment type="caution">
    <text evidence="7">The sequence shown here is derived from an EMBL/GenBank/DDBJ whole genome shotgun (WGS) entry which is preliminary data.</text>
</comment>
<dbReference type="SUPFAM" id="SSF57850">
    <property type="entry name" value="RING/U-box"/>
    <property type="match status" value="1"/>
</dbReference>
<dbReference type="InterPro" id="IPR050143">
    <property type="entry name" value="TRIM/RBCC"/>
</dbReference>
<evidence type="ECO:0000256" key="2">
    <source>
        <dbReference type="ARBA" id="ARBA00022833"/>
    </source>
</evidence>
<dbReference type="AlphaFoldDB" id="A0AA39HQ25"/>
<feature type="region of interest" description="Disordered" evidence="5">
    <location>
        <begin position="1"/>
        <end position="23"/>
    </location>
</feature>
<keyword evidence="1 3" id="KW-0479">Metal-binding</keyword>
<dbReference type="GO" id="GO:0008270">
    <property type="term" value="F:zinc ion binding"/>
    <property type="evidence" value="ECO:0007669"/>
    <property type="project" value="UniProtKB-KW"/>
</dbReference>
<dbReference type="InterPro" id="IPR001841">
    <property type="entry name" value="Znf_RING"/>
</dbReference>
<evidence type="ECO:0000313" key="7">
    <source>
        <dbReference type="EMBL" id="KAK0408774.1"/>
    </source>
</evidence>
<gene>
    <name evidence="7" type="ORF">QR680_004150</name>
</gene>
<dbReference type="PROSITE" id="PS50089">
    <property type="entry name" value="ZF_RING_2"/>
    <property type="match status" value="1"/>
</dbReference>
<evidence type="ECO:0000256" key="5">
    <source>
        <dbReference type="SAM" id="MobiDB-lite"/>
    </source>
</evidence>
<keyword evidence="1 3" id="KW-0863">Zinc-finger</keyword>
<protein>
    <recommendedName>
        <fullName evidence="6">RING-type domain-containing protein</fullName>
    </recommendedName>
</protein>
<evidence type="ECO:0000256" key="3">
    <source>
        <dbReference type="PROSITE-ProRule" id="PRU00175"/>
    </source>
</evidence>
<proteinExistence type="predicted"/>
<dbReference type="Proteomes" id="UP001175271">
    <property type="component" value="Unassembled WGS sequence"/>
</dbReference>
<keyword evidence="2" id="KW-0862">Zinc</keyword>
<evidence type="ECO:0000259" key="6">
    <source>
        <dbReference type="PROSITE" id="PS50089"/>
    </source>
</evidence>
<sequence>MSRNARRRVSPLEDNPESRQGLLTRLPSHLRRGRTYRPRMPTRSGAARRDPFIDFYAFSDDDMDLSGSSYRDRSEDRMIQDRSPNQQEAIQGLLELDSATRAIMADITFPVIEDRFDTPQNPMLDDDAFKCPICTEVYDQPKFLPCCRRSICEKCENRIVNNTPSSNCPMCNSPRQLTRRGPLGVNIDLRNAIEALIKNPNPNGLMHRTCQECERKVEPEDLCFCANCNREKKICWRCAGRSHKGHTIGEFKYMSVEKRKKHVDGLRKHFTKAQSEHDRVMSDCAHKAKESLDKAKEMYEEMLKNNFQTEEEFAEKVRRIEKIKQQVAKTIQAVKNAVNDDEDQ</sequence>